<accession>A0A3R9RP66</accession>
<gene>
    <name evidence="2" type="ORF">EA686_29030</name>
</gene>
<dbReference type="AlphaFoldDB" id="A0A3R9RP66"/>
<name>A0A3R9RP66_ACIBA</name>
<feature type="region of interest" description="Disordered" evidence="1">
    <location>
        <begin position="135"/>
        <end position="155"/>
    </location>
</feature>
<protein>
    <submittedName>
        <fullName evidence="2">Hybrid sensor histidine kinase/response regulator</fullName>
    </submittedName>
</protein>
<dbReference type="GO" id="GO:0016301">
    <property type="term" value="F:kinase activity"/>
    <property type="evidence" value="ECO:0007669"/>
    <property type="project" value="UniProtKB-KW"/>
</dbReference>
<dbReference type="Proteomes" id="UP000280073">
    <property type="component" value="Unassembled WGS sequence"/>
</dbReference>
<dbReference type="EMBL" id="RFDI01002603">
    <property type="protein sequence ID" value="RSR14120.1"/>
    <property type="molecule type" value="Genomic_DNA"/>
</dbReference>
<feature type="non-terminal residue" evidence="2">
    <location>
        <position position="155"/>
    </location>
</feature>
<evidence type="ECO:0000256" key="1">
    <source>
        <dbReference type="SAM" id="MobiDB-lite"/>
    </source>
</evidence>
<evidence type="ECO:0000313" key="2">
    <source>
        <dbReference type="EMBL" id="RSR14120.1"/>
    </source>
</evidence>
<keyword evidence="2" id="KW-0418">Kinase</keyword>
<comment type="caution">
    <text evidence="2">The sequence shown here is derived from an EMBL/GenBank/DDBJ whole genome shotgun (WGS) entry which is preliminary data.</text>
</comment>
<organism evidence="2 3">
    <name type="scientific">Acinetobacter baumannii</name>
    <dbReference type="NCBI Taxonomy" id="470"/>
    <lineage>
        <taxon>Bacteria</taxon>
        <taxon>Pseudomonadati</taxon>
        <taxon>Pseudomonadota</taxon>
        <taxon>Gammaproteobacteria</taxon>
        <taxon>Moraxellales</taxon>
        <taxon>Moraxellaceae</taxon>
        <taxon>Acinetobacter</taxon>
        <taxon>Acinetobacter calcoaceticus/baumannii complex</taxon>
    </lineage>
</organism>
<sequence>GLVSQLLQLDVSELLDAELDFEKGIRNEFPDYLERLSEQADLLLQHTHSQAMLGLHEYTSQLKESYEVLLDKPALLQSDYIFEIYQKAHQQLIQLFDALAAGQRVGVVKQHQSILEELKLYTQYIPDLSNDLPQQDSTSFEPISNIEPEPEVVAT</sequence>
<keyword evidence="2" id="KW-0808">Transferase</keyword>
<proteinExistence type="predicted"/>
<reference evidence="2 3" key="1">
    <citation type="submission" date="2018-10" db="EMBL/GenBank/DDBJ databases">
        <title>GWAS and RNA-Seq identify cryptic mechanisms of antimicrobial resistance in Acinetobacter baumannii.</title>
        <authorList>
            <person name="Sahl J.W."/>
        </authorList>
    </citation>
    <scope>NUCLEOTIDE SEQUENCE [LARGE SCALE GENOMIC DNA]</scope>
    <source>
        <strain evidence="2 3">TG28175</strain>
    </source>
</reference>
<feature type="non-terminal residue" evidence="2">
    <location>
        <position position="1"/>
    </location>
</feature>
<evidence type="ECO:0000313" key="3">
    <source>
        <dbReference type="Proteomes" id="UP000280073"/>
    </source>
</evidence>